<keyword evidence="2" id="KW-1133">Transmembrane helix</keyword>
<comment type="caution">
    <text evidence="3">The sequence shown here is derived from an EMBL/GenBank/DDBJ whole genome shotgun (WGS) entry which is preliminary data.</text>
</comment>
<dbReference type="RefSeq" id="WP_344107143.1">
    <property type="nucleotide sequence ID" value="NZ_BAAAPC010000003.1"/>
</dbReference>
<evidence type="ECO:0000256" key="1">
    <source>
        <dbReference type="SAM" id="MobiDB-lite"/>
    </source>
</evidence>
<evidence type="ECO:0000256" key="2">
    <source>
        <dbReference type="SAM" id="Phobius"/>
    </source>
</evidence>
<feature type="region of interest" description="Disordered" evidence="1">
    <location>
        <begin position="189"/>
        <end position="255"/>
    </location>
</feature>
<dbReference type="EMBL" id="BAAAPC010000003">
    <property type="protein sequence ID" value="GAA1986086.1"/>
    <property type="molecule type" value="Genomic_DNA"/>
</dbReference>
<keyword evidence="4" id="KW-1185">Reference proteome</keyword>
<feature type="compositionally biased region" description="Low complexity" evidence="1">
    <location>
        <begin position="91"/>
        <end position="104"/>
    </location>
</feature>
<reference evidence="3 4" key="1">
    <citation type="journal article" date="2019" name="Int. J. Syst. Evol. Microbiol.">
        <title>The Global Catalogue of Microorganisms (GCM) 10K type strain sequencing project: providing services to taxonomists for standard genome sequencing and annotation.</title>
        <authorList>
            <consortium name="The Broad Institute Genomics Platform"/>
            <consortium name="The Broad Institute Genome Sequencing Center for Infectious Disease"/>
            <person name="Wu L."/>
            <person name="Ma J."/>
        </authorList>
    </citation>
    <scope>NUCLEOTIDE SEQUENCE [LARGE SCALE GENOMIC DNA]</scope>
    <source>
        <strain evidence="3 4">JCM 15313</strain>
    </source>
</reference>
<feature type="compositionally biased region" description="Basic and acidic residues" evidence="1">
    <location>
        <begin position="231"/>
        <end position="240"/>
    </location>
</feature>
<sequence length="320" mass="32541">MTQRRGNGLLADAYVPLILLPPATADRMLDALRRSGIAAYALPLDDTAEATSAVAVEDPPTDHLYVDAEERDAAAAILRRELPELGERALGSGASETTAEAAGAQPRASDTPSAETADDPETDAAGAASGEGARSETGADAGATPPASAPSSSGADEDVWADLVARFYESGGPASDAVYWPDAENLSVRESADRQDDTTDGSEGDDPSGLGDGPVAEGADSDGGGAGRRFGRGDDSDPSDHYVPPPPPPFPRGDLTSRLSWGGLFGGPLLLLGSMLLGIRLPGWLAFCAVAAFIAGFVVLVVRMSDRPSGGNGPDDGAVV</sequence>
<feature type="region of interest" description="Disordered" evidence="1">
    <location>
        <begin position="87"/>
        <end position="156"/>
    </location>
</feature>
<proteinExistence type="predicted"/>
<evidence type="ECO:0000313" key="3">
    <source>
        <dbReference type="EMBL" id="GAA1986086.1"/>
    </source>
</evidence>
<organism evidence="3 4">
    <name type="scientific">Nocardiopsis rhodophaea</name>
    <dbReference type="NCBI Taxonomy" id="280238"/>
    <lineage>
        <taxon>Bacteria</taxon>
        <taxon>Bacillati</taxon>
        <taxon>Actinomycetota</taxon>
        <taxon>Actinomycetes</taxon>
        <taxon>Streptosporangiales</taxon>
        <taxon>Nocardiopsidaceae</taxon>
        <taxon>Nocardiopsis</taxon>
    </lineage>
</organism>
<keyword evidence="2" id="KW-0812">Transmembrane</keyword>
<protein>
    <recommendedName>
        <fullName evidence="5">DUF308 domain-containing protein</fullName>
    </recommendedName>
</protein>
<feature type="compositionally biased region" description="Low complexity" evidence="1">
    <location>
        <begin position="123"/>
        <end position="154"/>
    </location>
</feature>
<gene>
    <name evidence="3" type="ORF">GCM10009799_09440</name>
</gene>
<evidence type="ECO:0000313" key="4">
    <source>
        <dbReference type="Proteomes" id="UP001501585"/>
    </source>
</evidence>
<name>A0ABN2SG42_9ACTN</name>
<evidence type="ECO:0008006" key="5">
    <source>
        <dbReference type="Google" id="ProtNLM"/>
    </source>
</evidence>
<keyword evidence="2" id="KW-0472">Membrane</keyword>
<feature type="transmembrane region" description="Helical" evidence="2">
    <location>
        <begin position="284"/>
        <end position="302"/>
    </location>
</feature>
<accession>A0ABN2SG42</accession>
<dbReference type="Proteomes" id="UP001501585">
    <property type="component" value="Unassembled WGS sequence"/>
</dbReference>